<accession>A0ABS1H494</accession>
<dbReference type="InterPro" id="IPR006439">
    <property type="entry name" value="HAD-SF_hydro_IA"/>
</dbReference>
<keyword evidence="3 5" id="KW-0378">Hydrolase</keyword>
<dbReference type="NCBIfam" id="TIGR01509">
    <property type="entry name" value="HAD-SF-IA-v3"/>
    <property type="match status" value="1"/>
</dbReference>
<keyword evidence="4" id="KW-0460">Magnesium</keyword>
<comment type="caution">
    <text evidence="5">The sequence shown here is derived from an EMBL/GenBank/DDBJ whole genome shotgun (WGS) entry which is preliminary data.</text>
</comment>
<dbReference type="Pfam" id="PF13419">
    <property type="entry name" value="HAD_2"/>
    <property type="match status" value="1"/>
</dbReference>
<dbReference type="GO" id="GO:0016787">
    <property type="term" value="F:hydrolase activity"/>
    <property type="evidence" value="ECO:0007669"/>
    <property type="project" value="UniProtKB-KW"/>
</dbReference>
<proteinExistence type="predicted"/>
<keyword evidence="2" id="KW-0479">Metal-binding</keyword>
<sequence>MKAIIFDLDETILNRDLSLLSFLDDQYERFLHLWEHIEKEPFIQRFVELDERGNVWKDKVYAQLIEEYKLNASVDELLIDYTEQFPHFVIGFPRYKEVLVELKEQGFLLGMITNGKKGFQRENIQGLGIADIFDVITVSEEVGMKKPDKDIFEYTLAKLHVVPNEAIFIGDNPINDVEAAFNVGILGVWKRDHLIESYETRYVIDELDEIFDILHTLNY</sequence>
<dbReference type="SFLD" id="SFLDS00003">
    <property type="entry name" value="Haloacid_Dehalogenase"/>
    <property type="match status" value="1"/>
</dbReference>
<evidence type="ECO:0000313" key="6">
    <source>
        <dbReference type="Proteomes" id="UP000618943"/>
    </source>
</evidence>
<evidence type="ECO:0000256" key="2">
    <source>
        <dbReference type="ARBA" id="ARBA00022723"/>
    </source>
</evidence>
<dbReference type="PRINTS" id="PR00413">
    <property type="entry name" value="HADHALOGNASE"/>
</dbReference>
<dbReference type="PANTHER" id="PTHR46470">
    <property type="entry name" value="N-ACYLNEURAMINATE-9-PHOSPHATASE"/>
    <property type="match status" value="1"/>
</dbReference>
<dbReference type="PANTHER" id="PTHR46470:SF2">
    <property type="entry name" value="GLYCERALDEHYDE 3-PHOSPHATE PHOSPHATASE"/>
    <property type="match status" value="1"/>
</dbReference>
<evidence type="ECO:0000256" key="3">
    <source>
        <dbReference type="ARBA" id="ARBA00022801"/>
    </source>
</evidence>
<dbReference type="InterPro" id="IPR051400">
    <property type="entry name" value="HAD-like_hydrolase"/>
</dbReference>
<keyword evidence="6" id="KW-1185">Reference proteome</keyword>
<dbReference type="Gene3D" id="3.40.50.1000">
    <property type="entry name" value="HAD superfamily/HAD-like"/>
    <property type="match status" value="1"/>
</dbReference>
<evidence type="ECO:0000313" key="5">
    <source>
        <dbReference type="EMBL" id="MBK3494239.1"/>
    </source>
</evidence>
<dbReference type="Gene3D" id="1.10.150.520">
    <property type="match status" value="1"/>
</dbReference>
<dbReference type="RefSeq" id="WP_200748200.1">
    <property type="nucleotide sequence ID" value="NZ_JAEOAH010000004.1"/>
</dbReference>
<reference evidence="5 6" key="1">
    <citation type="submission" date="2020-12" db="EMBL/GenBank/DDBJ databases">
        <title>YIM B01967 draft genome.</title>
        <authorList>
            <person name="Yan X."/>
        </authorList>
    </citation>
    <scope>NUCLEOTIDE SEQUENCE [LARGE SCALE GENOMIC DNA]</scope>
    <source>
        <strain evidence="5 6">YIM B01967</strain>
    </source>
</reference>
<dbReference type="SUPFAM" id="SSF56784">
    <property type="entry name" value="HAD-like"/>
    <property type="match status" value="1"/>
</dbReference>
<gene>
    <name evidence="5" type="ORF">JFL43_05085</name>
</gene>
<evidence type="ECO:0000256" key="4">
    <source>
        <dbReference type="ARBA" id="ARBA00022842"/>
    </source>
</evidence>
<dbReference type="InterPro" id="IPR036412">
    <property type="entry name" value="HAD-like_sf"/>
</dbReference>
<dbReference type="EMBL" id="JAEOAH010000004">
    <property type="protein sequence ID" value="MBK3494239.1"/>
    <property type="molecule type" value="Genomic_DNA"/>
</dbReference>
<dbReference type="InterPro" id="IPR023214">
    <property type="entry name" value="HAD_sf"/>
</dbReference>
<protein>
    <submittedName>
        <fullName evidence="5">HAD family hydrolase</fullName>
    </submittedName>
</protein>
<organism evidence="5 6">
    <name type="scientific">Viridibacillus soli</name>
    <dbReference type="NCBI Taxonomy" id="2798301"/>
    <lineage>
        <taxon>Bacteria</taxon>
        <taxon>Bacillati</taxon>
        <taxon>Bacillota</taxon>
        <taxon>Bacilli</taxon>
        <taxon>Bacillales</taxon>
        <taxon>Caryophanaceae</taxon>
        <taxon>Viridibacillus</taxon>
    </lineage>
</organism>
<name>A0ABS1H494_9BACL</name>
<dbReference type="Proteomes" id="UP000618943">
    <property type="component" value="Unassembled WGS sequence"/>
</dbReference>
<comment type="cofactor">
    <cofactor evidence="1">
        <name>Mg(2+)</name>
        <dbReference type="ChEBI" id="CHEBI:18420"/>
    </cofactor>
</comment>
<dbReference type="SFLD" id="SFLDG01129">
    <property type="entry name" value="C1.5:_HAD__Beta-PGM__Phosphata"/>
    <property type="match status" value="1"/>
</dbReference>
<dbReference type="InterPro" id="IPR041492">
    <property type="entry name" value="HAD_2"/>
</dbReference>
<evidence type="ECO:0000256" key="1">
    <source>
        <dbReference type="ARBA" id="ARBA00001946"/>
    </source>
</evidence>
<dbReference type="NCBIfam" id="TIGR01549">
    <property type="entry name" value="HAD-SF-IA-v1"/>
    <property type="match status" value="1"/>
</dbReference>